<evidence type="ECO:0000313" key="2">
    <source>
        <dbReference type="Proteomes" id="UP001501410"/>
    </source>
</evidence>
<dbReference type="EMBL" id="BAABEZ010000022">
    <property type="protein sequence ID" value="GAA4456792.1"/>
    <property type="molecule type" value="Genomic_DNA"/>
</dbReference>
<comment type="caution">
    <text evidence="1">The sequence shown here is derived from an EMBL/GenBank/DDBJ whole genome shotgun (WGS) entry which is preliminary data.</text>
</comment>
<dbReference type="RefSeq" id="WP_344827023.1">
    <property type="nucleotide sequence ID" value="NZ_BAABEZ010000022.1"/>
</dbReference>
<protein>
    <recommendedName>
        <fullName evidence="3">Lipoprotein</fullName>
    </recommendedName>
</protein>
<name>A0ABP8MZL0_9BACT</name>
<proteinExistence type="predicted"/>
<reference evidence="2" key="1">
    <citation type="journal article" date="2019" name="Int. J. Syst. Evol. Microbiol.">
        <title>The Global Catalogue of Microorganisms (GCM) 10K type strain sequencing project: providing services to taxonomists for standard genome sequencing and annotation.</title>
        <authorList>
            <consortium name="The Broad Institute Genomics Platform"/>
            <consortium name="The Broad Institute Genome Sequencing Center for Infectious Disease"/>
            <person name="Wu L."/>
            <person name="Ma J."/>
        </authorList>
    </citation>
    <scope>NUCLEOTIDE SEQUENCE [LARGE SCALE GENOMIC DNA]</scope>
    <source>
        <strain evidence="2">JCM 31921</strain>
    </source>
</reference>
<keyword evidence="2" id="KW-1185">Reference proteome</keyword>
<evidence type="ECO:0008006" key="3">
    <source>
        <dbReference type="Google" id="ProtNLM"/>
    </source>
</evidence>
<accession>A0ABP8MZL0</accession>
<organism evidence="1 2">
    <name type="scientific">Rurimicrobium arvi</name>
    <dbReference type="NCBI Taxonomy" id="2049916"/>
    <lineage>
        <taxon>Bacteria</taxon>
        <taxon>Pseudomonadati</taxon>
        <taxon>Bacteroidota</taxon>
        <taxon>Chitinophagia</taxon>
        <taxon>Chitinophagales</taxon>
        <taxon>Chitinophagaceae</taxon>
        <taxon>Rurimicrobium</taxon>
    </lineage>
</organism>
<evidence type="ECO:0000313" key="1">
    <source>
        <dbReference type="EMBL" id="GAA4456792.1"/>
    </source>
</evidence>
<sequence length="106" mass="11758">MKKILSASLIFAAICGSGCNKKKDYRCVSDGGYSGPVTVVKDCTGTYIRYLKKDYLVCNSEILQYYVSGSAVNVTFSETSYCSTLPVYICNMYHENEGVITINCVW</sequence>
<gene>
    <name evidence="1" type="ORF">GCM10023092_22580</name>
</gene>
<dbReference type="Proteomes" id="UP001501410">
    <property type="component" value="Unassembled WGS sequence"/>
</dbReference>